<evidence type="ECO:0000313" key="2">
    <source>
        <dbReference type="EMBL" id="PTE72056.1"/>
    </source>
</evidence>
<dbReference type="EMBL" id="PYZL01000061">
    <property type="protein sequence ID" value="PTE72056.1"/>
    <property type="molecule type" value="Genomic_DNA"/>
</dbReference>
<accession>A0A2K4DJ26</accession>
<keyword evidence="1" id="KW-1133">Transmembrane helix</keyword>
<evidence type="ECO:0000313" key="3">
    <source>
        <dbReference type="EMBL" id="PTF15260.1"/>
    </source>
</evidence>
<feature type="transmembrane region" description="Helical" evidence="1">
    <location>
        <begin position="78"/>
        <end position="101"/>
    </location>
</feature>
<dbReference type="OrthoDB" id="2414120at2"/>
<keyword evidence="1" id="KW-0472">Membrane</keyword>
<dbReference type="EMBL" id="PYZI01000001">
    <property type="protein sequence ID" value="PTF15260.1"/>
    <property type="molecule type" value="Genomic_DNA"/>
</dbReference>
<proteinExistence type="predicted"/>
<gene>
    <name evidence="2" type="ORF">BUY44_08610</name>
    <name evidence="3" type="ORF">BUY47_00365</name>
    <name evidence="4" type="ORF">BUY48_05735</name>
</gene>
<feature type="transmembrane region" description="Helical" evidence="1">
    <location>
        <begin position="7"/>
        <end position="25"/>
    </location>
</feature>
<evidence type="ECO:0000313" key="7">
    <source>
        <dbReference type="Proteomes" id="UP000243350"/>
    </source>
</evidence>
<organism evidence="4 7">
    <name type="scientific">Staphylococcus devriesei</name>
    <dbReference type="NCBI Taxonomy" id="586733"/>
    <lineage>
        <taxon>Bacteria</taxon>
        <taxon>Bacillati</taxon>
        <taxon>Bacillota</taxon>
        <taxon>Bacilli</taxon>
        <taxon>Bacillales</taxon>
        <taxon>Staphylococcaceae</taxon>
        <taxon>Staphylococcus</taxon>
    </lineage>
</organism>
<dbReference type="Proteomes" id="UP000242088">
    <property type="component" value="Unassembled WGS sequence"/>
</dbReference>
<reference evidence="4" key="3">
    <citation type="submission" date="2018-03" db="EMBL/GenBank/DDBJ databases">
        <authorList>
            <person name="Keele B.F."/>
        </authorList>
    </citation>
    <scope>NUCLEOTIDE SEQUENCE</scope>
    <source>
        <strain evidence="4">SNUC 4143</strain>
        <strain evidence="2">SNUC 761</strain>
    </source>
</reference>
<dbReference type="GeneID" id="48887691"/>
<reference evidence="3" key="2">
    <citation type="submission" date="2018-03" db="EMBL/GenBank/DDBJ databases">
        <authorList>
            <person name="Naushad S."/>
        </authorList>
    </citation>
    <scope>NUCLEOTIDE SEQUENCE</scope>
    <source>
        <strain evidence="3">SNUC 1409</strain>
    </source>
</reference>
<dbReference type="Proteomes" id="UP000243350">
    <property type="component" value="Unassembled WGS sequence"/>
</dbReference>
<keyword evidence="1" id="KW-0812">Transmembrane</keyword>
<dbReference type="Proteomes" id="UP000242547">
    <property type="component" value="Unassembled WGS sequence"/>
</dbReference>
<dbReference type="AlphaFoldDB" id="A0A2K4DJ26"/>
<evidence type="ECO:0000256" key="1">
    <source>
        <dbReference type="SAM" id="Phobius"/>
    </source>
</evidence>
<evidence type="ECO:0000313" key="5">
    <source>
        <dbReference type="Proteomes" id="UP000242088"/>
    </source>
</evidence>
<evidence type="ECO:0000313" key="6">
    <source>
        <dbReference type="Proteomes" id="UP000242547"/>
    </source>
</evidence>
<sequence length="102" mass="11592">MTKSKKYFIISVVLLIISFYFNTFNPLLSQQITSIKYLLIACSIVNVIILVAAIIFSDKAIKHLGKQQRGWLRICSKLLPFIILLVILFHIYASISTFGILS</sequence>
<feature type="transmembrane region" description="Helical" evidence="1">
    <location>
        <begin position="37"/>
        <end position="57"/>
    </location>
</feature>
<name>A0A2K4DJ26_9STAP</name>
<dbReference type="EMBL" id="PYZH01000027">
    <property type="protein sequence ID" value="PTF15715.1"/>
    <property type="molecule type" value="Genomic_DNA"/>
</dbReference>
<reference evidence="5 6" key="1">
    <citation type="journal article" date="2016" name="Front. Microbiol.">
        <title>Comprehensive Phylogenetic Analysis of Bovine Non-aureus Staphylococci Species Based on Whole-Genome Sequencing.</title>
        <authorList>
            <person name="Naushad S."/>
            <person name="Barkema H.W."/>
            <person name="Luby C."/>
            <person name="Condas L.A."/>
            <person name="Nobrega D.B."/>
            <person name="Carson D.A."/>
            <person name="De Buck J."/>
        </authorList>
    </citation>
    <scope>NUCLEOTIDE SEQUENCE [LARGE SCALE GENOMIC DNA]</scope>
    <source>
        <strain evidence="3 5">SNUC 1409</strain>
        <strain evidence="4 7">SNUC 4143</strain>
        <strain evidence="2 6">SNUC 761</strain>
    </source>
</reference>
<protein>
    <submittedName>
        <fullName evidence="4">Uncharacterized protein</fullName>
    </submittedName>
</protein>
<comment type="caution">
    <text evidence="4">The sequence shown here is derived from an EMBL/GenBank/DDBJ whole genome shotgun (WGS) entry which is preliminary data.</text>
</comment>
<evidence type="ECO:0000313" key="4">
    <source>
        <dbReference type="EMBL" id="PTF15715.1"/>
    </source>
</evidence>
<keyword evidence="5" id="KW-1185">Reference proteome</keyword>
<dbReference type="RefSeq" id="WP_103167144.1">
    <property type="nucleotide sequence ID" value="NZ_CP130489.1"/>
</dbReference>